<sequence length="77" mass="8899">MKGQKGYVLVNHSPRHGVHLGAFVMAAWRQLKRWYELAEQRRQLASLSDEALKDIGLSRADILPETERPFWDDPLAK</sequence>
<gene>
    <name evidence="2" type="ORF">TMS3_0123105</name>
</gene>
<protein>
    <recommendedName>
        <fullName evidence="1">YjiS-like domain-containing protein</fullName>
    </recommendedName>
</protein>
<reference evidence="2 3" key="1">
    <citation type="journal article" date="2014" name="Genome Announc.">
        <title>Draft Genome Sequence of Petroleum Oil-Degrading Marine Bacterium Pseudomonas taeanensis Strain MS-3, Isolated from a Crude Oil-Contaminated Seashore.</title>
        <authorList>
            <person name="Lee S.Y."/>
            <person name="Kim S.H."/>
            <person name="Lee D.G."/>
            <person name="Shin S."/>
            <person name="Yun S.H."/>
            <person name="Choi C.W."/>
            <person name="Chung Y.H."/>
            <person name="Choi J.S."/>
            <person name="Kahng H.Y."/>
            <person name="Kim S.I."/>
        </authorList>
    </citation>
    <scope>NUCLEOTIDE SEQUENCE [LARGE SCALE GENOMIC DNA]</scope>
    <source>
        <strain evidence="2 3">MS-3</strain>
    </source>
</reference>
<dbReference type="Proteomes" id="UP000030063">
    <property type="component" value="Unassembled WGS sequence"/>
</dbReference>
<feature type="domain" description="YjiS-like" evidence="1">
    <location>
        <begin position="28"/>
        <end position="62"/>
    </location>
</feature>
<proteinExistence type="predicted"/>
<dbReference type="Pfam" id="PF06568">
    <property type="entry name" value="YjiS-like"/>
    <property type="match status" value="1"/>
</dbReference>
<accession>A0A0A1YHF3</accession>
<dbReference type="RefSeq" id="WP_025167553.1">
    <property type="nucleotide sequence ID" value="NZ_AWSQ01000009.1"/>
</dbReference>
<dbReference type="AlphaFoldDB" id="A0A0A1YHF3"/>
<dbReference type="STRING" id="1395571.TMS3_0123105"/>
<evidence type="ECO:0000313" key="3">
    <source>
        <dbReference type="Proteomes" id="UP000030063"/>
    </source>
</evidence>
<comment type="caution">
    <text evidence="2">The sequence shown here is derived from an EMBL/GenBank/DDBJ whole genome shotgun (WGS) entry which is preliminary data.</text>
</comment>
<evidence type="ECO:0000313" key="2">
    <source>
        <dbReference type="EMBL" id="KFX68084.1"/>
    </source>
</evidence>
<dbReference type="EMBL" id="AWSQ01000009">
    <property type="protein sequence ID" value="KFX68084.1"/>
    <property type="molecule type" value="Genomic_DNA"/>
</dbReference>
<dbReference type="InterPro" id="IPR009506">
    <property type="entry name" value="YjiS-like"/>
</dbReference>
<dbReference type="eggNOG" id="COG5457">
    <property type="taxonomic scope" value="Bacteria"/>
</dbReference>
<keyword evidence="3" id="KW-1185">Reference proteome</keyword>
<name>A0A0A1YHF3_9PSED</name>
<organism evidence="2 3">
    <name type="scientific">Pseudomonas taeanensis MS-3</name>
    <dbReference type="NCBI Taxonomy" id="1395571"/>
    <lineage>
        <taxon>Bacteria</taxon>
        <taxon>Pseudomonadati</taxon>
        <taxon>Pseudomonadota</taxon>
        <taxon>Gammaproteobacteria</taxon>
        <taxon>Pseudomonadales</taxon>
        <taxon>Pseudomonadaceae</taxon>
        <taxon>Pseudomonas</taxon>
    </lineage>
</organism>
<evidence type="ECO:0000259" key="1">
    <source>
        <dbReference type="Pfam" id="PF06568"/>
    </source>
</evidence>